<feature type="domain" description="Type I restriction modification DNA specificity" evidence="4">
    <location>
        <begin position="352"/>
        <end position="473"/>
    </location>
</feature>
<dbReference type="Proteomes" id="UP001254165">
    <property type="component" value="Unassembled WGS sequence"/>
</dbReference>
<dbReference type="GO" id="GO:0004519">
    <property type="term" value="F:endonuclease activity"/>
    <property type="evidence" value="ECO:0007669"/>
    <property type="project" value="UniProtKB-KW"/>
</dbReference>
<evidence type="ECO:0000259" key="4">
    <source>
        <dbReference type="Pfam" id="PF01420"/>
    </source>
</evidence>
<gene>
    <name evidence="5" type="ORF">QYE77_08275</name>
</gene>
<dbReference type="InterPro" id="IPR000629">
    <property type="entry name" value="RNA-helicase_DEAD-box_CS"/>
</dbReference>
<dbReference type="PROSITE" id="PS00039">
    <property type="entry name" value="DEAD_ATP_HELICASE"/>
    <property type="match status" value="1"/>
</dbReference>
<sequence>MVEMNTAPIITREERRQQFIESGWWVSIPLATIPAHWLYQGENRLDGGYYTAEANAAFRAVNDCGFEVQVLEKVTAPIWYPGRFKRIYAKSPTDGTPFLTASEMLQFRPTSTEYLANNTSAVDICKVQNGWILVTRSGTVGRCVIVGKRLGKFAITDDAIRVQAKGVPVGYLYAYLSSWIGQVLISKDQYGSAIKHLEPHHLANVPVPLPPEEIQAEIHAEIMRAYALRDEANELLDEADRLLHEKLGLPVFDESLVPYLPAPSAPCLPTNRPEMPHPKAFSIRASELADRFDASFHVPIARTAVKLLRDGLYEPVQLGSIADDIIVAPRFKRIYVPKEYGVPFLQGSHLPQMRPYDLKYLSRTKQTNLERWIIHKGWVLVTCSGTIGRVGLVSSYMDKWAASQHLLRIVPDYHQGHPGYIAAFLMTPYGQHQLTAKIYGGVVDELTEEDTRAVWIPNAPLEIQREIGERVVQAFEKKDEASAIEEAAIRKVENLLQKREAA</sequence>
<evidence type="ECO:0000313" key="5">
    <source>
        <dbReference type="EMBL" id="MDT8898261.1"/>
    </source>
</evidence>
<keyword evidence="2" id="KW-0680">Restriction system</keyword>
<dbReference type="InterPro" id="IPR052021">
    <property type="entry name" value="Type-I_RS_S_subunit"/>
</dbReference>
<dbReference type="GO" id="GO:0016787">
    <property type="term" value="F:hydrolase activity"/>
    <property type="evidence" value="ECO:0007669"/>
    <property type="project" value="UniProtKB-KW"/>
</dbReference>
<dbReference type="Gene3D" id="3.90.220.20">
    <property type="entry name" value="DNA methylase specificity domains"/>
    <property type="match status" value="2"/>
</dbReference>
<dbReference type="PANTHER" id="PTHR30408:SF12">
    <property type="entry name" value="TYPE I RESTRICTION ENZYME MJAVIII SPECIFICITY SUBUNIT"/>
    <property type="match status" value="1"/>
</dbReference>
<feature type="domain" description="Type I restriction modification DNA specificity" evidence="4">
    <location>
        <begin position="97"/>
        <end position="226"/>
    </location>
</feature>
<keyword evidence="5" id="KW-0540">Nuclease</keyword>
<dbReference type="EMBL" id="JAUHMF010000002">
    <property type="protein sequence ID" value="MDT8898261.1"/>
    <property type="molecule type" value="Genomic_DNA"/>
</dbReference>
<comment type="similarity">
    <text evidence="1">Belongs to the type-I restriction system S methylase family.</text>
</comment>
<organism evidence="5 6">
    <name type="scientific">Thermanaerothrix solaris</name>
    <dbReference type="NCBI Taxonomy" id="3058434"/>
    <lineage>
        <taxon>Bacteria</taxon>
        <taxon>Bacillati</taxon>
        <taxon>Chloroflexota</taxon>
        <taxon>Anaerolineae</taxon>
        <taxon>Anaerolineales</taxon>
        <taxon>Anaerolineaceae</taxon>
        <taxon>Thermanaerothrix</taxon>
    </lineage>
</organism>
<name>A0ABU3NN35_9CHLR</name>
<dbReference type="SUPFAM" id="SSF116734">
    <property type="entry name" value="DNA methylase specificity domain"/>
    <property type="match status" value="2"/>
</dbReference>
<comment type="caution">
    <text evidence="5">The sequence shown here is derived from an EMBL/GenBank/DDBJ whole genome shotgun (WGS) entry which is preliminary data.</text>
</comment>
<keyword evidence="5" id="KW-0255">Endonuclease</keyword>
<dbReference type="InterPro" id="IPR044946">
    <property type="entry name" value="Restrct_endonuc_typeI_TRD_sf"/>
</dbReference>
<proteinExistence type="inferred from homology"/>
<evidence type="ECO:0000256" key="3">
    <source>
        <dbReference type="ARBA" id="ARBA00023125"/>
    </source>
</evidence>
<keyword evidence="5" id="KW-0378">Hydrolase</keyword>
<accession>A0ABU3NN35</accession>
<keyword evidence="3" id="KW-0238">DNA-binding</keyword>
<protein>
    <submittedName>
        <fullName evidence="5">Restriction endonuclease subunit S</fullName>
        <ecNumber evidence="5">3.1.21.-</ecNumber>
    </submittedName>
</protein>
<evidence type="ECO:0000256" key="2">
    <source>
        <dbReference type="ARBA" id="ARBA00022747"/>
    </source>
</evidence>
<reference evidence="5 6" key="1">
    <citation type="submission" date="2023-07" db="EMBL/GenBank/DDBJ databases">
        <title>Novel species of Thermanaerothrix with wide hydrolytic capabilities.</title>
        <authorList>
            <person name="Zayulina K.S."/>
            <person name="Podosokorskaya O.A."/>
            <person name="Elcheninov A.G."/>
        </authorList>
    </citation>
    <scope>NUCLEOTIDE SEQUENCE [LARGE SCALE GENOMIC DNA]</scope>
    <source>
        <strain evidence="5 6">4228-RoL</strain>
    </source>
</reference>
<evidence type="ECO:0000256" key="1">
    <source>
        <dbReference type="ARBA" id="ARBA00010923"/>
    </source>
</evidence>
<dbReference type="InterPro" id="IPR000055">
    <property type="entry name" value="Restrct_endonuc_typeI_TRD"/>
</dbReference>
<dbReference type="PANTHER" id="PTHR30408">
    <property type="entry name" value="TYPE-1 RESTRICTION ENZYME ECOKI SPECIFICITY PROTEIN"/>
    <property type="match status" value="1"/>
</dbReference>
<dbReference type="EC" id="3.1.21.-" evidence="5"/>
<evidence type="ECO:0000313" key="6">
    <source>
        <dbReference type="Proteomes" id="UP001254165"/>
    </source>
</evidence>
<dbReference type="RefSeq" id="WP_315624922.1">
    <property type="nucleotide sequence ID" value="NZ_JAUHMF010000002.1"/>
</dbReference>
<dbReference type="Pfam" id="PF01420">
    <property type="entry name" value="Methylase_S"/>
    <property type="match status" value="2"/>
</dbReference>
<keyword evidence="6" id="KW-1185">Reference proteome</keyword>